<dbReference type="PROSITE" id="PS01358">
    <property type="entry name" value="ZF_RANBP2_1"/>
    <property type="match status" value="1"/>
</dbReference>
<feature type="region of interest" description="Disordered" evidence="5">
    <location>
        <begin position="2008"/>
        <end position="2040"/>
    </location>
</feature>
<dbReference type="Proteomes" id="UP000654075">
    <property type="component" value="Unassembled WGS sequence"/>
</dbReference>
<evidence type="ECO:0000259" key="6">
    <source>
        <dbReference type="PROSITE" id="PS50199"/>
    </source>
</evidence>
<comment type="caution">
    <text evidence="7">The sequence shown here is derived from an EMBL/GenBank/DDBJ whole genome shotgun (WGS) entry which is preliminary data.</text>
</comment>
<dbReference type="InterPro" id="IPR001876">
    <property type="entry name" value="Znf_RanBP2"/>
</dbReference>
<dbReference type="PANTHER" id="PTHR24216:SF65">
    <property type="entry name" value="PAXILLIN-LIKE PROTEIN 1"/>
    <property type="match status" value="1"/>
</dbReference>
<feature type="compositionally biased region" description="Low complexity" evidence="5">
    <location>
        <begin position="1915"/>
        <end position="1934"/>
    </location>
</feature>
<organism evidence="7 8">
    <name type="scientific">Polarella glacialis</name>
    <name type="common">Dinoflagellate</name>
    <dbReference type="NCBI Taxonomy" id="89957"/>
    <lineage>
        <taxon>Eukaryota</taxon>
        <taxon>Sar</taxon>
        <taxon>Alveolata</taxon>
        <taxon>Dinophyceae</taxon>
        <taxon>Suessiales</taxon>
        <taxon>Suessiaceae</taxon>
        <taxon>Polarella</taxon>
    </lineage>
</organism>
<feature type="compositionally biased region" description="Polar residues" evidence="5">
    <location>
        <begin position="1751"/>
        <end position="1766"/>
    </location>
</feature>
<feature type="compositionally biased region" description="Low complexity" evidence="5">
    <location>
        <begin position="249"/>
        <end position="272"/>
    </location>
</feature>
<feature type="region of interest" description="Disordered" evidence="5">
    <location>
        <begin position="226"/>
        <end position="272"/>
    </location>
</feature>
<accession>A0A813F776</accession>
<feature type="compositionally biased region" description="Low complexity" evidence="5">
    <location>
        <begin position="1820"/>
        <end position="1886"/>
    </location>
</feature>
<gene>
    <name evidence="7" type="ORF">PGLA1383_LOCUS28124</name>
</gene>
<evidence type="ECO:0000256" key="5">
    <source>
        <dbReference type="SAM" id="MobiDB-lite"/>
    </source>
</evidence>
<feature type="region of interest" description="Disordered" evidence="5">
    <location>
        <begin position="973"/>
        <end position="1008"/>
    </location>
</feature>
<keyword evidence="8" id="KW-1185">Reference proteome</keyword>
<protein>
    <recommendedName>
        <fullName evidence="6">RanBP2-type domain-containing protein</fullName>
    </recommendedName>
</protein>
<dbReference type="PROSITE" id="PS50199">
    <property type="entry name" value="ZF_RANBP2_2"/>
    <property type="match status" value="1"/>
</dbReference>
<feature type="compositionally biased region" description="Polar residues" evidence="5">
    <location>
        <begin position="1420"/>
        <end position="1434"/>
    </location>
</feature>
<feature type="region of interest" description="Disordered" evidence="5">
    <location>
        <begin position="133"/>
        <end position="185"/>
    </location>
</feature>
<keyword evidence="2 4" id="KW-0863">Zinc-finger</keyword>
<proteinExistence type="predicted"/>
<evidence type="ECO:0000256" key="1">
    <source>
        <dbReference type="ARBA" id="ARBA00022723"/>
    </source>
</evidence>
<feature type="compositionally biased region" description="Polar residues" evidence="5">
    <location>
        <begin position="2016"/>
        <end position="2040"/>
    </location>
</feature>
<feature type="compositionally biased region" description="Basic and acidic residues" evidence="5">
    <location>
        <begin position="1181"/>
        <end position="1198"/>
    </location>
</feature>
<keyword evidence="1" id="KW-0479">Metal-binding</keyword>
<dbReference type="EMBL" id="CAJNNV010024615">
    <property type="protein sequence ID" value="CAE8610297.1"/>
    <property type="molecule type" value="Genomic_DNA"/>
</dbReference>
<evidence type="ECO:0000256" key="4">
    <source>
        <dbReference type="PROSITE-ProRule" id="PRU00322"/>
    </source>
</evidence>
<feature type="region of interest" description="Disordered" evidence="5">
    <location>
        <begin position="1602"/>
        <end position="1966"/>
    </location>
</feature>
<feature type="region of interest" description="Disordered" evidence="5">
    <location>
        <begin position="2262"/>
        <end position="2307"/>
    </location>
</feature>
<evidence type="ECO:0000256" key="3">
    <source>
        <dbReference type="ARBA" id="ARBA00022833"/>
    </source>
</evidence>
<evidence type="ECO:0000256" key="2">
    <source>
        <dbReference type="ARBA" id="ARBA00022771"/>
    </source>
</evidence>
<evidence type="ECO:0000313" key="7">
    <source>
        <dbReference type="EMBL" id="CAE8610297.1"/>
    </source>
</evidence>
<evidence type="ECO:0000313" key="8">
    <source>
        <dbReference type="Proteomes" id="UP000654075"/>
    </source>
</evidence>
<feature type="compositionally biased region" description="Basic and acidic residues" evidence="5">
    <location>
        <begin position="1131"/>
        <end position="1171"/>
    </location>
</feature>
<feature type="compositionally biased region" description="Basic and acidic residues" evidence="5">
    <location>
        <begin position="1793"/>
        <end position="1813"/>
    </location>
</feature>
<feature type="compositionally biased region" description="Low complexity" evidence="5">
    <location>
        <begin position="1643"/>
        <end position="1662"/>
    </location>
</feature>
<feature type="compositionally biased region" description="Polar residues" evidence="5">
    <location>
        <begin position="1116"/>
        <end position="1128"/>
    </location>
</feature>
<feature type="region of interest" description="Disordered" evidence="5">
    <location>
        <begin position="1102"/>
        <end position="1222"/>
    </location>
</feature>
<keyword evidence="3" id="KW-0862">Zinc</keyword>
<feature type="compositionally biased region" description="Low complexity" evidence="5">
    <location>
        <begin position="2132"/>
        <end position="2154"/>
    </location>
</feature>
<dbReference type="GO" id="GO:0008270">
    <property type="term" value="F:zinc ion binding"/>
    <property type="evidence" value="ECO:0007669"/>
    <property type="project" value="UniProtKB-KW"/>
</dbReference>
<feature type="domain" description="RanBP2-type" evidence="6">
    <location>
        <begin position="940"/>
        <end position="971"/>
    </location>
</feature>
<feature type="region of interest" description="Disordered" evidence="5">
    <location>
        <begin position="1415"/>
        <end position="1440"/>
    </location>
</feature>
<name>A0A813F776_POLGL</name>
<feature type="compositionally biased region" description="Polar residues" evidence="5">
    <location>
        <begin position="1632"/>
        <end position="1641"/>
    </location>
</feature>
<feature type="compositionally biased region" description="Low complexity" evidence="5">
    <location>
        <begin position="1199"/>
        <end position="1208"/>
    </location>
</feature>
<dbReference type="PANTHER" id="PTHR24216">
    <property type="entry name" value="PAXILLIN-RELATED"/>
    <property type="match status" value="1"/>
</dbReference>
<sequence length="2320" mass="250241">MWTAMDSAKNRTASIEAMERKLGWQSLKEKLGELGEMEEQLSKRLAGSGAAAKIARVPKASHLEPFILSDSDEVQELGLRMHATLEAVDRGDAFTARICGTATVSRTPSPKKRHQEVLPAPSSLAELAEPVTIGNTPSLVHERVTAPSTRVEAGRRQPRQPGTQQSAPALPVQLPGPLAVTPRPSSQVEIPRVVVGPPFSGCSHSRAHAASGSWMLPRSISPPAPLPGATSLFQGEPVAPGARSPTSWVQVSPRSPRSPQPSQASQASQASQLSTNLLRVRPEHNQCREWALLTSRGLPTTAASTTALSVSADFGTADAQTTECLRVAAAVDGALRDTEREWARVLTVEAARDQQGPVTPLPAARFASLPVAHPDYGAFQPGHRGAVIHPSPRWSSPESQRPIAGQLAAEAGQPIPCTSLGLHQVSPPRIFAPQKFITRLAPPVPVGTVHPAWRPVRSSTPPGRSGRPGLVAAAALAAAAATAASAAVQSWAPQGGSQSGGQRTSATTLRSSSRVSRLLLHSIWLSWAACAGLATESRTGFEATTHATPHWAGPARRSRPLLQAVLAAWQRASVSLSLRPWCEKSPFDEIGKDALESDYAQTASVSSTETLASLMDQLSPTPTPIDGAALYDGPRVGMAILSALTARAAAAVLALALAAWRFALCSETEAHRAMVSEESVGRACVRYAILANAGLACTSICQGRMLRRLAWRAWLAGIEAYAFLEICSGLSVPRAPELLVSSRDAGGRATLAHLVWLSWRLAAELGRSSRVQTVWALVTLTPGRPPSRRRPHGQQKPQWRRWRRLQPQRHCRECGRRDGLGGALIFSVDTHQSCGRFLEATNAVGSCTVASSTGCNAREGLKCNDCTSSAFVLYILISSFFLRSPDRLCNAGDRMSRNALTGPEQNRIRISIVGWECVTCGDVNTWISSFCITCGSPFGTAGVRLWICPFCGEPNKAFRQTCNGCQGERSVGAEQQQQLAQPARTRPPSPPPQSPEPHPQYWDCGTHGDHSRADRAHCNNCRLKREPPGSCIDCGEGSEAARGCCKCGRVGHASAIGAETSGPADGEKQQNLSHALVPSSPYRCTSCRPGLPCKDCIRATVETPKPSQKPKPRSPTCTGHQSQGSDSEGTQDDRRTNRGRDDARTQDDHHWQEGWQDREKWTPRQHERWDEAGGSWKSGGHRGEECRTPEAGGRRDESTSGSSGWSWSGGDGHEGVRRECGKGHKRNLDMECQRATGRQSSEETLEGGWNESFQYLSLDGIRFTQSSVASRFTCGRIIEDTVQELVSGRLRPSDLPPMRVVEALGKMWTLDNRRLRALQAAFKARSEKSFQVQVKVLDMDNPEVRAEFERKFTAGQTTTKRRKRADGGGPLKSEGRLCRFVYIATGDDGSKLEASDCKQFRRSAVHGLPQLKTDDLIEGRQSQRSPEQISTAAESNRRERSEIGTGKVSWLAVPVAGLAMRGMLSCFLLARLTAGFARLVIIRHRKYTLRISFAEWQRLTAIGRTAPVAPEVSTMAASTQVGADLLHAGPLQEEPKAQRGPVYDSTEADIKMKEDKAYKDSVLSPDFGESSSETVGVGVNPGDWSFDQPVEVAAAALFEAFEASSSSRTPAASPPSGMGRREERPSVRPEWNSASSQSGTSFPRGASGAAPSAPRRAPSVPRGQDRTGFTEWMEGQEMAQTRFHDGHQSPTAIRSVDARPARVQKSLESPQHPSPAEQVQRRSAMASPSPSPRRTGSQPGGAAVVNFASRLASNRTPGTPSRNGSVPPQVPGRAAARVLAHLTASPRLVGEGPGEKKRQSHQQDEQPPKETHYITKPSHQPQQQPQQEPQTQPQRQPQQTGNTKQQWQPQEQNRPQQQQQHMQQQPHRQQEQQLLAQEPQTQQPEQSWVREEAERGQLTPSRQRRPSAAATPSPRGSTRASTATPTSRRVSFSAVPPPPSRRPPGVSARHPSLLPSPADGADAADPEPVAEAEMISVQMLIAAAAAAKYDLSQSVALLEQFKGSSPQAAEHKAAAGSSSFPQRRQAPFSSRGGQSIETPSSKLAILQRSGSRSPSCPSSPYAQGRCVAHGSAAAVAACFEGESRKWTTSLFSEPVAAVAQGSHPEDMDHLKRSTRSFVSPPASPEVLKDTRSSGSRSGSRSPARWSPSAVRSPSCTSPVTPGHCPWHGSGAAALSGVVPLYYEGDDCRWSSTALHSMEIAAEDTSSSVLNLSNNRRQQSLDRHSASSFIEVEDRNRFPLGSEPPHQAGFGYYEPLQDPSRLVAAESASQEQGRDFASAQSRPATHVPVIVPREMPQEGPPTARPPHIRVCLLTPLPEEEP</sequence>
<dbReference type="OrthoDB" id="415230at2759"/>
<feature type="compositionally biased region" description="Low complexity" evidence="5">
    <location>
        <begin position="1721"/>
        <end position="1734"/>
    </location>
</feature>
<feature type="compositionally biased region" description="Low complexity" evidence="5">
    <location>
        <begin position="1602"/>
        <end position="1616"/>
    </location>
</feature>
<feature type="compositionally biased region" description="Pro residues" evidence="5">
    <location>
        <begin position="985"/>
        <end position="998"/>
    </location>
</feature>
<feature type="region of interest" description="Disordered" evidence="5">
    <location>
        <begin position="2099"/>
        <end position="2160"/>
    </location>
</feature>
<feature type="compositionally biased region" description="Basic and acidic residues" evidence="5">
    <location>
        <begin position="1211"/>
        <end position="1222"/>
    </location>
</feature>
<reference evidence="7" key="1">
    <citation type="submission" date="2021-02" db="EMBL/GenBank/DDBJ databases">
        <authorList>
            <person name="Dougan E. K."/>
            <person name="Rhodes N."/>
            <person name="Thang M."/>
            <person name="Chan C."/>
        </authorList>
    </citation>
    <scope>NUCLEOTIDE SEQUENCE</scope>
</reference>